<feature type="region of interest" description="Disordered" evidence="1">
    <location>
        <begin position="1"/>
        <end position="31"/>
    </location>
</feature>
<evidence type="ECO:0000313" key="2">
    <source>
        <dbReference type="EMBL" id="PRQ43463.1"/>
    </source>
</evidence>
<proteinExistence type="predicted"/>
<reference evidence="2 3" key="1">
    <citation type="journal article" date="2018" name="Nat. Genet.">
        <title>The Rosa genome provides new insights in the design of modern roses.</title>
        <authorList>
            <person name="Bendahmane M."/>
        </authorList>
    </citation>
    <scope>NUCLEOTIDE SEQUENCE [LARGE SCALE GENOMIC DNA]</scope>
    <source>
        <strain evidence="3">cv. Old Blush</strain>
    </source>
</reference>
<dbReference type="Gramene" id="PRQ43463">
    <property type="protein sequence ID" value="PRQ43463"/>
    <property type="gene ID" value="RchiOBHm_Chr3g0468761"/>
</dbReference>
<organism evidence="2 3">
    <name type="scientific">Rosa chinensis</name>
    <name type="common">China rose</name>
    <dbReference type="NCBI Taxonomy" id="74649"/>
    <lineage>
        <taxon>Eukaryota</taxon>
        <taxon>Viridiplantae</taxon>
        <taxon>Streptophyta</taxon>
        <taxon>Embryophyta</taxon>
        <taxon>Tracheophyta</taxon>
        <taxon>Spermatophyta</taxon>
        <taxon>Magnoliopsida</taxon>
        <taxon>eudicotyledons</taxon>
        <taxon>Gunneridae</taxon>
        <taxon>Pentapetalae</taxon>
        <taxon>rosids</taxon>
        <taxon>fabids</taxon>
        <taxon>Rosales</taxon>
        <taxon>Rosaceae</taxon>
        <taxon>Rosoideae</taxon>
        <taxon>Rosoideae incertae sedis</taxon>
        <taxon>Rosa</taxon>
    </lineage>
</organism>
<comment type="caution">
    <text evidence="2">The sequence shown here is derived from an EMBL/GenBank/DDBJ whole genome shotgun (WGS) entry which is preliminary data.</text>
</comment>
<evidence type="ECO:0000313" key="3">
    <source>
        <dbReference type="Proteomes" id="UP000238479"/>
    </source>
</evidence>
<dbReference type="PANTHER" id="PTHR42851">
    <property type="entry name" value="ALDOLASE-RELATED"/>
    <property type="match status" value="1"/>
</dbReference>
<sequence length="269" mass="29521">MSENTSEGETSSKLILQSSNENPGEVDGIADEDVTAVSEAALPVTKDEKLVRKSENKDYSLHKCKHMSECSMNSSEKEKTSSDLKAHKCLSTPICQNGSEGKAGSKLTLQSCVKRKAVDVIADDFVLKHRKSDSSTRTKDALPLTKDEMLVRKSESKNNSMHKCKNICGDMMNPSEEQKSLSDLNGGKCLSPTSEYGFPSDRTLTLHPSSNIRKEVDPIPIADDCALKDWESNLSAGDVEQSFGVADFINLFLQREHIFGAGERICLVE</sequence>
<gene>
    <name evidence="2" type="ORF">RchiOBHm_Chr3g0468761</name>
</gene>
<evidence type="ECO:0000256" key="1">
    <source>
        <dbReference type="SAM" id="MobiDB-lite"/>
    </source>
</evidence>
<dbReference type="AlphaFoldDB" id="A0A2P6RAK3"/>
<dbReference type="Proteomes" id="UP000238479">
    <property type="component" value="Chromosome 3"/>
</dbReference>
<dbReference type="STRING" id="74649.A0A2P6RAK3"/>
<dbReference type="EMBL" id="PDCK01000041">
    <property type="protein sequence ID" value="PRQ43463.1"/>
    <property type="molecule type" value="Genomic_DNA"/>
</dbReference>
<keyword evidence="3" id="KW-1185">Reference proteome</keyword>
<name>A0A2P6RAK3_ROSCH</name>
<feature type="compositionally biased region" description="Polar residues" evidence="1">
    <location>
        <begin position="1"/>
        <end position="22"/>
    </location>
</feature>
<dbReference type="PANTHER" id="PTHR42851:SF19">
    <property type="entry name" value="PWWP DOMAIN-CONTAINING PROTEIN 2-RELATED"/>
    <property type="match status" value="1"/>
</dbReference>
<dbReference type="InterPro" id="IPR053063">
    <property type="entry name" value="PWWP_domain_containing_PDP"/>
</dbReference>
<accession>A0A2P6RAK3</accession>
<protein>
    <submittedName>
        <fullName evidence="2">Uncharacterized protein</fullName>
    </submittedName>
</protein>